<protein>
    <submittedName>
        <fullName evidence="2">Uncharacterized protein</fullName>
    </submittedName>
</protein>
<sequence length="170" mass="17869">MFQRGLDQCGFLVGKKELLPSHCRANLVPPAGSNHHAVGGCGTEGGPLTLDRALAGTEAGKGDAGGASRDKRKEARQEETKRQGGSYLRLKGEQPPPPAKVTTLHRPHERQRATGPIDQTVPSACEACQRLLSRAQLSDLARATPIVSGLEFGLSVITAEGGVLNCSALQ</sequence>
<evidence type="ECO:0000256" key="1">
    <source>
        <dbReference type="SAM" id="MobiDB-lite"/>
    </source>
</evidence>
<gene>
    <name evidence="2" type="ORF">AAFF_G00191330</name>
</gene>
<dbReference type="EMBL" id="JAINUG010000255">
    <property type="protein sequence ID" value="KAJ8385256.1"/>
    <property type="molecule type" value="Genomic_DNA"/>
</dbReference>
<evidence type="ECO:0000313" key="3">
    <source>
        <dbReference type="Proteomes" id="UP001221898"/>
    </source>
</evidence>
<proteinExistence type="predicted"/>
<feature type="compositionally biased region" description="Basic and acidic residues" evidence="1">
    <location>
        <begin position="68"/>
        <end position="82"/>
    </location>
</feature>
<name>A0AAD7W5Q9_9TELE</name>
<feature type="region of interest" description="Disordered" evidence="1">
    <location>
        <begin position="58"/>
        <end position="115"/>
    </location>
</feature>
<accession>A0AAD7W5Q9</accession>
<keyword evidence="3" id="KW-1185">Reference proteome</keyword>
<comment type="caution">
    <text evidence="2">The sequence shown here is derived from an EMBL/GenBank/DDBJ whole genome shotgun (WGS) entry which is preliminary data.</text>
</comment>
<evidence type="ECO:0000313" key="2">
    <source>
        <dbReference type="EMBL" id="KAJ8385256.1"/>
    </source>
</evidence>
<dbReference type="Proteomes" id="UP001221898">
    <property type="component" value="Unassembled WGS sequence"/>
</dbReference>
<reference evidence="2" key="1">
    <citation type="journal article" date="2023" name="Science">
        <title>Genome structures resolve the early diversification of teleost fishes.</title>
        <authorList>
            <person name="Parey E."/>
            <person name="Louis A."/>
            <person name="Montfort J."/>
            <person name="Bouchez O."/>
            <person name="Roques C."/>
            <person name="Iampietro C."/>
            <person name="Lluch J."/>
            <person name="Castinel A."/>
            <person name="Donnadieu C."/>
            <person name="Desvignes T."/>
            <person name="Floi Bucao C."/>
            <person name="Jouanno E."/>
            <person name="Wen M."/>
            <person name="Mejri S."/>
            <person name="Dirks R."/>
            <person name="Jansen H."/>
            <person name="Henkel C."/>
            <person name="Chen W.J."/>
            <person name="Zahm M."/>
            <person name="Cabau C."/>
            <person name="Klopp C."/>
            <person name="Thompson A.W."/>
            <person name="Robinson-Rechavi M."/>
            <person name="Braasch I."/>
            <person name="Lecointre G."/>
            <person name="Bobe J."/>
            <person name="Postlethwait J.H."/>
            <person name="Berthelot C."/>
            <person name="Roest Crollius H."/>
            <person name="Guiguen Y."/>
        </authorList>
    </citation>
    <scope>NUCLEOTIDE SEQUENCE</scope>
    <source>
        <strain evidence="2">NC1722</strain>
    </source>
</reference>
<organism evidence="2 3">
    <name type="scientific">Aldrovandia affinis</name>
    <dbReference type="NCBI Taxonomy" id="143900"/>
    <lineage>
        <taxon>Eukaryota</taxon>
        <taxon>Metazoa</taxon>
        <taxon>Chordata</taxon>
        <taxon>Craniata</taxon>
        <taxon>Vertebrata</taxon>
        <taxon>Euteleostomi</taxon>
        <taxon>Actinopterygii</taxon>
        <taxon>Neopterygii</taxon>
        <taxon>Teleostei</taxon>
        <taxon>Notacanthiformes</taxon>
        <taxon>Halosauridae</taxon>
        <taxon>Aldrovandia</taxon>
    </lineage>
</organism>
<dbReference type="AlphaFoldDB" id="A0AAD7W5Q9"/>